<dbReference type="EMBL" id="AWSV01000090">
    <property type="protein sequence ID" value="ERI85436.1"/>
    <property type="molecule type" value="Genomic_DNA"/>
</dbReference>
<protein>
    <submittedName>
        <fullName evidence="2">Uncharacterized protein</fullName>
    </submittedName>
</protein>
<keyword evidence="1" id="KW-0812">Transmembrane</keyword>
<keyword evidence="1" id="KW-0472">Membrane</keyword>
<reference evidence="2 3" key="1">
    <citation type="submission" date="2013-08" db="EMBL/GenBank/DDBJ databases">
        <authorList>
            <person name="Weinstock G."/>
            <person name="Sodergren E."/>
            <person name="Wylie T."/>
            <person name="Fulton L."/>
            <person name="Fulton R."/>
            <person name="Fronick C."/>
            <person name="O'Laughlin M."/>
            <person name="Godfrey J."/>
            <person name="Miner T."/>
            <person name="Herter B."/>
            <person name="Appelbaum E."/>
            <person name="Cordes M."/>
            <person name="Lek S."/>
            <person name="Wollam A."/>
            <person name="Pepin K.H."/>
            <person name="Palsikar V.B."/>
            <person name="Mitreva M."/>
            <person name="Wilson R.K."/>
        </authorList>
    </citation>
    <scope>NUCLEOTIDE SEQUENCE [LARGE SCALE GENOMIC DNA]</scope>
    <source>
        <strain evidence="2 3">F0041</strain>
    </source>
</reference>
<dbReference type="AlphaFoldDB" id="U2DZP9"/>
<comment type="caution">
    <text evidence="2">The sequence shown here is derived from an EMBL/GenBank/DDBJ whole genome shotgun (WGS) entry which is preliminary data.</text>
</comment>
<proteinExistence type="predicted"/>
<evidence type="ECO:0000313" key="3">
    <source>
        <dbReference type="Proteomes" id="UP000016496"/>
    </source>
</evidence>
<evidence type="ECO:0000313" key="2">
    <source>
        <dbReference type="EMBL" id="ERI85436.1"/>
    </source>
</evidence>
<dbReference type="HOGENOM" id="CLU_1988193_0_0_10"/>
<evidence type="ECO:0000256" key="1">
    <source>
        <dbReference type="SAM" id="Phobius"/>
    </source>
</evidence>
<dbReference type="PATRIC" id="fig|1321819.3.peg.1574"/>
<keyword evidence="1" id="KW-1133">Transmembrane helix</keyword>
<organism evidence="2 3">
    <name type="scientific">Bacteroides pyogenes F0041</name>
    <dbReference type="NCBI Taxonomy" id="1321819"/>
    <lineage>
        <taxon>Bacteria</taxon>
        <taxon>Pseudomonadati</taxon>
        <taxon>Bacteroidota</taxon>
        <taxon>Bacteroidia</taxon>
        <taxon>Bacteroidales</taxon>
        <taxon>Bacteroidaceae</taxon>
        <taxon>Bacteroides</taxon>
    </lineage>
</organism>
<dbReference type="Proteomes" id="UP000016496">
    <property type="component" value="Unassembled WGS sequence"/>
</dbReference>
<accession>U2DZP9</accession>
<feature type="transmembrane region" description="Helical" evidence="1">
    <location>
        <begin position="96"/>
        <end position="116"/>
    </location>
</feature>
<sequence length="125" mass="15004">MLHFIRLSGFSFAKIVFIWIKRQKCRFFLLQPALKKHFCFQKDIFKILFYSILGFECFFDHNLIGIGYSAFHWDNTGLRQYASECIAIRRERAEMFAFAFLLSNILSYFIGINYKYCIFVLNTNF</sequence>
<gene>
    <name evidence="2" type="ORF">HMPREF1981_01711</name>
</gene>
<name>U2DZP9_9BACE</name>